<comment type="similarity">
    <text evidence="2">Belongs to the SusD family.</text>
</comment>
<keyword evidence="9" id="KW-1185">Reference proteome</keyword>
<organism evidence="8 9">
    <name type="scientific">Dyadobacter pollutisoli</name>
    <dbReference type="NCBI Taxonomy" id="2910158"/>
    <lineage>
        <taxon>Bacteria</taxon>
        <taxon>Pseudomonadati</taxon>
        <taxon>Bacteroidota</taxon>
        <taxon>Cytophagia</taxon>
        <taxon>Cytophagales</taxon>
        <taxon>Spirosomataceae</taxon>
        <taxon>Dyadobacter</taxon>
    </lineage>
</organism>
<dbReference type="InterPro" id="IPR012944">
    <property type="entry name" value="SusD_RagB_dom"/>
</dbReference>
<dbReference type="InterPro" id="IPR033985">
    <property type="entry name" value="SusD-like_N"/>
</dbReference>
<evidence type="ECO:0000256" key="1">
    <source>
        <dbReference type="ARBA" id="ARBA00004442"/>
    </source>
</evidence>
<comment type="subcellular location">
    <subcellularLocation>
        <location evidence="1">Cell outer membrane</location>
    </subcellularLocation>
</comment>
<feature type="domain" description="RagB/SusD" evidence="6">
    <location>
        <begin position="343"/>
        <end position="571"/>
    </location>
</feature>
<dbReference type="Proteomes" id="UP001164653">
    <property type="component" value="Chromosome"/>
</dbReference>
<dbReference type="Pfam" id="PF07980">
    <property type="entry name" value="SusD_RagB"/>
    <property type="match status" value="1"/>
</dbReference>
<dbReference type="RefSeq" id="WP_244819949.1">
    <property type="nucleotide sequence ID" value="NZ_CP112998.1"/>
</dbReference>
<dbReference type="GO" id="GO:0009279">
    <property type="term" value="C:cell outer membrane"/>
    <property type="evidence" value="ECO:0007669"/>
    <property type="project" value="UniProtKB-SubCell"/>
</dbReference>
<evidence type="ECO:0000256" key="5">
    <source>
        <dbReference type="ARBA" id="ARBA00023237"/>
    </source>
</evidence>
<evidence type="ECO:0000256" key="2">
    <source>
        <dbReference type="ARBA" id="ARBA00006275"/>
    </source>
</evidence>
<reference evidence="8" key="1">
    <citation type="submission" date="2022-11" db="EMBL/GenBank/DDBJ databases">
        <title>Dyadobacter pollutisoli sp. nov., isolated from plastic dumped soil.</title>
        <authorList>
            <person name="Kim J.M."/>
            <person name="Kim K.R."/>
            <person name="Lee J.K."/>
            <person name="Hao L."/>
            <person name="Jeon C.O."/>
        </authorList>
    </citation>
    <scope>NUCLEOTIDE SEQUENCE</scope>
    <source>
        <strain evidence="8">U1</strain>
    </source>
</reference>
<keyword evidence="5" id="KW-0998">Cell outer membrane</keyword>
<name>A0A9E8SMB9_9BACT</name>
<gene>
    <name evidence="8" type="ORF">ON006_11590</name>
</gene>
<accession>A0A9E8SMB9</accession>
<protein>
    <submittedName>
        <fullName evidence="8">RagB/SusD family nutrient uptake outer membrane protein</fullName>
    </submittedName>
</protein>
<evidence type="ECO:0000256" key="4">
    <source>
        <dbReference type="ARBA" id="ARBA00023136"/>
    </source>
</evidence>
<dbReference type="InterPro" id="IPR011990">
    <property type="entry name" value="TPR-like_helical_dom_sf"/>
</dbReference>
<evidence type="ECO:0000313" key="9">
    <source>
        <dbReference type="Proteomes" id="UP001164653"/>
    </source>
</evidence>
<dbReference type="Gene3D" id="1.25.40.390">
    <property type="match status" value="1"/>
</dbReference>
<keyword evidence="3" id="KW-0732">Signal</keyword>
<dbReference type="AlphaFoldDB" id="A0A9E8SMB9"/>
<evidence type="ECO:0000313" key="8">
    <source>
        <dbReference type="EMBL" id="WAC14580.1"/>
    </source>
</evidence>
<dbReference type="EMBL" id="CP112998">
    <property type="protein sequence ID" value="WAC14580.1"/>
    <property type="molecule type" value="Genomic_DNA"/>
</dbReference>
<proteinExistence type="inferred from homology"/>
<evidence type="ECO:0000259" key="6">
    <source>
        <dbReference type="Pfam" id="PF07980"/>
    </source>
</evidence>
<dbReference type="Pfam" id="PF14322">
    <property type="entry name" value="SusD-like_3"/>
    <property type="match status" value="1"/>
</dbReference>
<dbReference type="KEGG" id="dpf:ON006_11590"/>
<evidence type="ECO:0000256" key="3">
    <source>
        <dbReference type="ARBA" id="ARBA00022729"/>
    </source>
</evidence>
<evidence type="ECO:0000259" key="7">
    <source>
        <dbReference type="Pfam" id="PF14322"/>
    </source>
</evidence>
<keyword evidence="4" id="KW-0472">Membrane</keyword>
<dbReference type="SUPFAM" id="SSF48452">
    <property type="entry name" value="TPR-like"/>
    <property type="match status" value="1"/>
</dbReference>
<sequence>MKSLIQIFAVLFVLILTQSSCNKDWLKPEPLSFYSPENVYTDKAGLESLVITMRKDLKNECTGTMPNLVMEFAASDLAAPWSQLDFYNLTPNTDQYYRFLAMFTVMYSSIKNTNVLISRVDDVEWASEAEKNAILAEAYWHRSYWYYRLVNSYGDVPFIQEEIQGAKLDFQTHSRWTILEKIQSDVEFAAEWLPVTPKAGGISKGAANHLLTKIYLANMQFDKAIESATKVINGPYSLITQRFGIDAAKGYRNVIWDLHRAKNFSNAQNTESILNAIDRFEAPPAARSAGLYTMRMYNCQWFQPQVLDSQGKPGMVASGPMYDSLGRGNANVRLTGFYQYDIWSYKGDTWRTTPDLRRSDINWVDIHELKYNNPASVDFGKPLKISNLAAQVDTFKHVYAMPHYIMYNPQDDPKAVPMGGNGDWYIFRLADTYLLRAEAYYWKNQLALAADDLNKVRQRAKALPVSASEVTIDFLMNERGRELFAEEPRHSELVRVSYILAKSGIGGYSLTNFSEKNFFFDRVTKYNTTYAKKIQLLGNTANMAPFHVLWPIPSAIITANTQAVINQNVGYDGANKNIAPLTKIE</sequence>
<feature type="domain" description="SusD-like N-terminal" evidence="7">
    <location>
        <begin position="80"/>
        <end position="216"/>
    </location>
</feature>